<dbReference type="SUPFAM" id="SSF102462">
    <property type="entry name" value="Peptidyl-tRNA hydrolase II"/>
    <property type="match status" value="1"/>
</dbReference>
<dbReference type="Gene3D" id="3.40.1490.10">
    <property type="entry name" value="Bit1"/>
    <property type="match status" value="1"/>
</dbReference>
<comment type="similarity">
    <text evidence="3">Belongs to the PTH2 family.</text>
</comment>
<name>A0A5C3KIR6_COPMA</name>
<keyword evidence="2 6" id="KW-0378">Hydrolase</keyword>
<dbReference type="CDD" id="cd02430">
    <property type="entry name" value="PTH2"/>
    <property type="match status" value="1"/>
</dbReference>
<dbReference type="PANTHER" id="PTHR12649">
    <property type="entry name" value="PEPTIDYL-TRNA HYDROLASE 2"/>
    <property type="match status" value="1"/>
</dbReference>
<evidence type="ECO:0000313" key="7">
    <source>
        <dbReference type="Proteomes" id="UP000307440"/>
    </source>
</evidence>
<dbReference type="FunFam" id="3.40.1490.10:FF:000002">
    <property type="entry name" value="Peptidyl-tRNA hydrolase 2, mitochondrial"/>
    <property type="match status" value="1"/>
</dbReference>
<dbReference type="EMBL" id="ML210310">
    <property type="protein sequence ID" value="TFK20149.1"/>
    <property type="molecule type" value="Genomic_DNA"/>
</dbReference>
<dbReference type="OrthoDB" id="1733656at2759"/>
<accession>A0A5C3KIR6</accession>
<comment type="catalytic activity">
    <reaction evidence="4">
        <text>an N-acyl-L-alpha-aminoacyl-tRNA + H2O = an N-acyl-L-amino acid + a tRNA + H(+)</text>
        <dbReference type="Rhea" id="RHEA:54448"/>
        <dbReference type="Rhea" id="RHEA-COMP:10123"/>
        <dbReference type="Rhea" id="RHEA-COMP:13883"/>
        <dbReference type="ChEBI" id="CHEBI:15377"/>
        <dbReference type="ChEBI" id="CHEBI:15378"/>
        <dbReference type="ChEBI" id="CHEBI:59874"/>
        <dbReference type="ChEBI" id="CHEBI:78442"/>
        <dbReference type="ChEBI" id="CHEBI:138191"/>
        <dbReference type="EC" id="3.1.1.29"/>
    </reaction>
</comment>
<keyword evidence="5" id="KW-0812">Transmembrane</keyword>
<dbReference type="Pfam" id="PF01981">
    <property type="entry name" value="PTH2"/>
    <property type="match status" value="1"/>
</dbReference>
<reference evidence="6 7" key="1">
    <citation type="journal article" date="2019" name="Nat. Ecol. Evol.">
        <title>Megaphylogeny resolves global patterns of mushroom evolution.</title>
        <authorList>
            <person name="Varga T."/>
            <person name="Krizsan K."/>
            <person name="Foldi C."/>
            <person name="Dima B."/>
            <person name="Sanchez-Garcia M."/>
            <person name="Sanchez-Ramirez S."/>
            <person name="Szollosi G.J."/>
            <person name="Szarkandi J.G."/>
            <person name="Papp V."/>
            <person name="Albert L."/>
            <person name="Andreopoulos W."/>
            <person name="Angelini C."/>
            <person name="Antonin V."/>
            <person name="Barry K.W."/>
            <person name="Bougher N.L."/>
            <person name="Buchanan P."/>
            <person name="Buyck B."/>
            <person name="Bense V."/>
            <person name="Catcheside P."/>
            <person name="Chovatia M."/>
            <person name="Cooper J."/>
            <person name="Damon W."/>
            <person name="Desjardin D."/>
            <person name="Finy P."/>
            <person name="Geml J."/>
            <person name="Haridas S."/>
            <person name="Hughes K."/>
            <person name="Justo A."/>
            <person name="Karasinski D."/>
            <person name="Kautmanova I."/>
            <person name="Kiss B."/>
            <person name="Kocsube S."/>
            <person name="Kotiranta H."/>
            <person name="LaButti K.M."/>
            <person name="Lechner B.E."/>
            <person name="Liimatainen K."/>
            <person name="Lipzen A."/>
            <person name="Lukacs Z."/>
            <person name="Mihaltcheva S."/>
            <person name="Morgado L.N."/>
            <person name="Niskanen T."/>
            <person name="Noordeloos M.E."/>
            <person name="Ohm R.A."/>
            <person name="Ortiz-Santana B."/>
            <person name="Ovrebo C."/>
            <person name="Racz N."/>
            <person name="Riley R."/>
            <person name="Savchenko A."/>
            <person name="Shiryaev A."/>
            <person name="Soop K."/>
            <person name="Spirin V."/>
            <person name="Szebenyi C."/>
            <person name="Tomsovsky M."/>
            <person name="Tulloss R.E."/>
            <person name="Uehling J."/>
            <person name="Grigoriev I.V."/>
            <person name="Vagvolgyi C."/>
            <person name="Papp T."/>
            <person name="Martin F.M."/>
            <person name="Miettinen O."/>
            <person name="Hibbett D.S."/>
            <person name="Nagy L.G."/>
        </authorList>
    </citation>
    <scope>NUCLEOTIDE SEQUENCE [LARGE SCALE GENOMIC DNA]</scope>
    <source>
        <strain evidence="6 7">CBS 121175</strain>
    </source>
</reference>
<dbReference type="InterPro" id="IPR002833">
    <property type="entry name" value="PTH2"/>
</dbReference>
<keyword evidence="5" id="KW-1133">Transmembrane helix</keyword>
<evidence type="ECO:0000256" key="1">
    <source>
        <dbReference type="ARBA" id="ARBA00013260"/>
    </source>
</evidence>
<dbReference type="NCBIfam" id="TIGR00283">
    <property type="entry name" value="arch_pth2"/>
    <property type="match status" value="1"/>
</dbReference>
<evidence type="ECO:0000256" key="5">
    <source>
        <dbReference type="SAM" id="Phobius"/>
    </source>
</evidence>
<proteinExistence type="inferred from homology"/>
<protein>
    <recommendedName>
        <fullName evidence="1">peptidyl-tRNA hydrolase</fullName>
        <ecNumber evidence="1">3.1.1.29</ecNumber>
    </recommendedName>
</protein>
<evidence type="ECO:0000313" key="6">
    <source>
        <dbReference type="EMBL" id="TFK20149.1"/>
    </source>
</evidence>
<dbReference type="GO" id="GO:0004045">
    <property type="term" value="F:peptidyl-tRNA hydrolase activity"/>
    <property type="evidence" value="ECO:0007669"/>
    <property type="project" value="UniProtKB-EC"/>
</dbReference>
<dbReference type="PANTHER" id="PTHR12649:SF11">
    <property type="entry name" value="PEPTIDYL-TRNA HYDROLASE 2, MITOCHONDRIAL"/>
    <property type="match status" value="1"/>
</dbReference>
<evidence type="ECO:0000256" key="4">
    <source>
        <dbReference type="ARBA" id="ARBA00048707"/>
    </source>
</evidence>
<dbReference type="InterPro" id="IPR023476">
    <property type="entry name" value="Pep_tRNA_hydro_II_dom_sf"/>
</dbReference>
<gene>
    <name evidence="6" type="ORF">FA15DRAFT_673753</name>
</gene>
<dbReference type="EC" id="3.1.1.29" evidence="1"/>
<dbReference type="STRING" id="230819.A0A5C3KIR6"/>
<dbReference type="AlphaFoldDB" id="A0A5C3KIR6"/>
<evidence type="ECO:0000256" key="3">
    <source>
        <dbReference type="ARBA" id="ARBA00038050"/>
    </source>
</evidence>
<evidence type="ECO:0000256" key="2">
    <source>
        <dbReference type="ARBA" id="ARBA00022801"/>
    </source>
</evidence>
<keyword evidence="5" id="KW-0472">Membrane</keyword>
<dbReference type="Proteomes" id="UP000307440">
    <property type="component" value="Unassembled WGS sequence"/>
</dbReference>
<dbReference type="GO" id="GO:0005829">
    <property type="term" value="C:cytosol"/>
    <property type="evidence" value="ECO:0007669"/>
    <property type="project" value="TreeGrafter"/>
</dbReference>
<keyword evidence="7" id="KW-1185">Reference proteome</keyword>
<organism evidence="6 7">
    <name type="scientific">Coprinopsis marcescibilis</name>
    <name type="common">Agaric fungus</name>
    <name type="synonym">Psathyrella marcescibilis</name>
    <dbReference type="NCBI Taxonomy" id="230819"/>
    <lineage>
        <taxon>Eukaryota</taxon>
        <taxon>Fungi</taxon>
        <taxon>Dikarya</taxon>
        <taxon>Basidiomycota</taxon>
        <taxon>Agaricomycotina</taxon>
        <taxon>Agaricomycetes</taxon>
        <taxon>Agaricomycetidae</taxon>
        <taxon>Agaricales</taxon>
        <taxon>Agaricineae</taxon>
        <taxon>Psathyrellaceae</taxon>
        <taxon>Coprinopsis</taxon>
    </lineage>
</organism>
<sequence>MQLDLDLAGYSALAAISLSIGFIAARLLNERSFTKPANDGIYSVTEDCKLVLVVRMDLKMGPGKIAAQCSHATLGCYRAMRSRNPVLLNHWERTGQTKVALRCPNEDELIALQKEAQRLNICVQTIRDAGRTQITAGSRTVLGILGPTRLVNQVTGMLRLL</sequence>
<feature type="transmembrane region" description="Helical" evidence="5">
    <location>
        <begin position="7"/>
        <end position="28"/>
    </location>
</feature>